<evidence type="ECO:0000256" key="4">
    <source>
        <dbReference type="RuleBase" id="RU364078"/>
    </source>
</evidence>
<dbReference type="PANTHER" id="PTHR14359">
    <property type="entry name" value="HOMO-OLIGOMERIC FLAVIN CONTAINING CYS DECARBOXYLASE FAMILY"/>
    <property type="match status" value="1"/>
</dbReference>
<dbReference type="RefSeq" id="WP_184263530.1">
    <property type="nucleotide sequence ID" value="NZ_JACIIX010000007.1"/>
</dbReference>
<dbReference type="HAMAP" id="MF_02225">
    <property type="entry name" value="CoaBC"/>
    <property type="match status" value="1"/>
</dbReference>
<evidence type="ECO:0000259" key="5">
    <source>
        <dbReference type="Pfam" id="PF02441"/>
    </source>
</evidence>
<evidence type="ECO:0000256" key="2">
    <source>
        <dbReference type="ARBA" id="ARBA00023239"/>
    </source>
</evidence>
<comment type="similarity">
    <text evidence="3 4">In the C-terminal section; belongs to the PPC synthetase family.</text>
</comment>
<dbReference type="EC" id="6.3.2.5" evidence="3"/>
<dbReference type="SUPFAM" id="SSF102645">
    <property type="entry name" value="CoaB-like"/>
    <property type="match status" value="1"/>
</dbReference>
<name>A0A7W9ZFZ1_NOVIT</name>
<dbReference type="Proteomes" id="UP000544872">
    <property type="component" value="Unassembled WGS sequence"/>
</dbReference>
<comment type="pathway">
    <text evidence="3 4">Cofactor biosynthesis; coenzyme A biosynthesis; CoA from (R)-pantothenate: step 3/5.</text>
</comment>
<evidence type="ECO:0000313" key="7">
    <source>
        <dbReference type="EMBL" id="MBB6210700.1"/>
    </source>
</evidence>
<feature type="region of interest" description="Phosphopantothenate--cysteine ligase" evidence="3">
    <location>
        <begin position="191"/>
        <end position="405"/>
    </location>
</feature>
<dbReference type="Gene3D" id="3.40.50.1950">
    <property type="entry name" value="Flavin prenyltransferase-like"/>
    <property type="match status" value="1"/>
</dbReference>
<dbReference type="GO" id="GO:0015937">
    <property type="term" value="P:coenzyme A biosynthetic process"/>
    <property type="evidence" value="ECO:0007669"/>
    <property type="project" value="UniProtKB-UniRule"/>
</dbReference>
<dbReference type="GO" id="GO:0004633">
    <property type="term" value="F:phosphopantothenoylcysteine decarboxylase activity"/>
    <property type="evidence" value="ECO:0007669"/>
    <property type="project" value="UniProtKB-UniRule"/>
</dbReference>
<comment type="function">
    <text evidence="3">Catalyzes two sequential steps in the biosynthesis of coenzyme A. In the first step cysteine is conjugated to 4'-phosphopantothenate to form 4-phosphopantothenoylcysteine. In the second step the latter compound is decarboxylated to form 4'-phosphopantotheine.</text>
</comment>
<keyword evidence="3 4" id="KW-0288">FMN</keyword>
<comment type="function">
    <text evidence="4">Catalyzes two steps in the biosynthesis of coenzyme A. In the first step cysteine is conjugated to 4'-phosphopantothenate to form 4-phosphopantothenoylcysteine, in the latter compound is decarboxylated to form 4'-phosphopantotheine.</text>
</comment>
<feature type="domain" description="Flavoprotein" evidence="5">
    <location>
        <begin position="6"/>
        <end position="178"/>
    </location>
</feature>
<organism evidence="7 8">
    <name type="scientific">Novispirillum itersonii</name>
    <name type="common">Aquaspirillum itersonii</name>
    <dbReference type="NCBI Taxonomy" id="189"/>
    <lineage>
        <taxon>Bacteria</taxon>
        <taxon>Pseudomonadati</taxon>
        <taxon>Pseudomonadota</taxon>
        <taxon>Alphaproteobacteria</taxon>
        <taxon>Rhodospirillales</taxon>
        <taxon>Novispirillaceae</taxon>
        <taxon>Novispirillum</taxon>
    </lineage>
</organism>
<keyword evidence="3" id="KW-0460">Magnesium</keyword>
<dbReference type="GO" id="GO:0004632">
    <property type="term" value="F:phosphopantothenate--cysteine ligase activity"/>
    <property type="evidence" value="ECO:0007669"/>
    <property type="project" value="UniProtKB-UniRule"/>
</dbReference>
<dbReference type="EMBL" id="JACIIX010000007">
    <property type="protein sequence ID" value="MBB6210700.1"/>
    <property type="molecule type" value="Genomic_DNA"/>
</dbReference>
<keyword evidence="8" id="KW-1185">Reference proteome</keyword>
<feature type="domain" description="DNA/pantothenate metabolism flavoprotein C-terminal" evidence="6">
    <location>
        <begin position="186"/>
        <end position="400"/>
    </location>
</feature>
<comment type="catalytic activity">
    <reaction evidence="3 4">
        <text>(R)-4'-phosphopantothenate + L-cysteine + CTP = N-[(R)-4-phosphopantothenoyl]-L-cysteine + CMP + diphosphate + H(+)</text>
        <dbReference type="Rhea" id="RHEA:19397"/>
        <dbReference type="ChEBI" id="CHEBI:10986"/>
        <dbReference type="ChEBI" id="CHEBI:15378"/>
        <dbReference type="ChEBI" id="CHEBI:33019"/>
        <dbReference type="ChEBI" id="CHEBI:35235"/>
        <dbReference type="ChEBI" id="CHEBI:37563"/>
        <dbReference type="ChEBI" id="CHEBI:59458"/>
        <dbReference type="ChEBI" id="CHEBI:60377"/>
        <dbReference type="EC" id="6.3.2.5"/>
    </reaction>
</comment>
<evidence type="ECO:0000313" key="8">
    <source>
        <dbReference type="Proteomes" id="UP000544872"/>
    </source>
</evidence>
<comment type="catalytic activity">
    <reaction evidence="3 4">
        <text>N-[(R)-4-phosphopantothenoyl]-L-cysteine + H(+) = (R)-4'-phosphopantetheine + CO2</text>
        <dbReference type="Rhea" id="RHEA:16793"/>
        <dbReference type="ChEBI" id="CHEBI:15378"/>
        <dbReference type="ChEBI" id="CHEBI:16526"/>
        <dbReference type="ChEBI" id="CHEBI:59458"/>
        <dbReference type="ChEBI" id="CHEBI:61723"/>
        <dbReference type="EC" id="4.1.1.36"/>
    </reaction>
</comment>
<dbReference type="GO" id="GO:0046872">
    <property type="term" value="F:metal ion binding"/>
    <property type="evidence" value="ECO:0007669"/>
    <property type="project" value="UniProtKB-KW"/>
</dbReference>
<keyword evidence="2 3" id="KW-0456">Lyase</keyword>
<keyword evidence="3" id="KW-0511">Multifunctional enzyme</keyword>
<evidence type="ECO:0000256" key="3">
    <source>
        <dbReference type="HAMAP-Rule" id="MF_02225"/>
    </source>
</evidence>
<protein>
    <recommendedName>
        <fullName evidence="3">Coenzyme A biosynthesis bifunctional protein CoaBC</fullName>
    </recommendedName>
    <alternativeName>
        <fullName evidence="3">DNA/pantothenate metabolism flavoprotein</fullName>
    </alternativeName>
    <alternativeName>
        <fullName evidence="3">Phosphopantothenoylcysteine synthetase/decarboxylase</fullName>
        <shortName evidence="3">PPCS-PPCDC</shortName>
    </alternativeName>
    <domain>
        <recommendedName>
            <fullName evidence="3">Phosphopantothenoylcysteine decarboxylase</fullName>
            <shortName evidence="3">PPC decarboxylase</shortName>
            <shortName evidence="3">PPC-DC</shortName>
            <ecNumber evidence="3">4.1.1.36</ecNumber>
        </recommendedName>
        <alternativeName>
            <fullName evidence="3">CoaC</fullName>
        </alternativeName>
    </domain>
    <domain>
        <recommendedName>
            <fullName evidence="3">Phosphopantothenate--cysteine ligase</fullName>
            <ecNumber evidence="3">6.3.2.5</ecNumber>
        </recommendedName>
        <alternativeName>
            <fullName evidence="3">CoaB</fullName>
        </alternativeName>
        <alternativeName>
            <fullName evidence="3">Phosphopantothenoylcysteine synthetase</fullName>
            <shortName evidence="3">PPC synthetase</shortName>
            <shortName evidence="3">PPC-S</shortName>
        </alternativeName>
    </domain>
</protein>
<sequence length="405" mass="42023">MSTPQRVLLIITGGIAAYKSLDLIRRLREQGVAVRCVLTEGATQFVTPLSVAALSEEKVYQDLFSLTDEAEMGHIRLSREADLLVVAPCTANMMAKMAAGLADDLASTVLLATDKPVLIAPAMNLYMWASPATQANLATLQSRGIRVVGPGSGVLACGEVGAGRMSDVPDLVQAILAALRPVEKPLAGKTALVTSGPTHEPIDPVRYIANRSSGKQGHAIAAALADLGADVTLVSGPVTLPDPAGVRVVRVESARDMLAACQAALPASGLLDVAVCAAAVADWGVDVAPQKLKKQDGAAPPAIALRPNPDILATLSAAGPQRPRLVVGFAAETESVIDHAVAKRARKGCDWICANDVSSATGTFGGDRNTVHLISADGVESWPDLPKTDVATRLARRIAETLISP</sequence>
<dbReference type="Gene3D" id="3.40.50.10300">
    <property type="entry name" value="CoaB-like"/>
    <property type="match status" value="1"/>
</dbReference>
<dbReference type="PANTHER" id="PTHR14359:SF6">
    <property type="entry name" value="PHOSPHOPANTOTHENOYLCYSTEINE DECARBOXYLASE"/>
    <property type="match status" value="1"/>
</dbReference>
<evidence type="ECO:0000259" key="6">
    <source>
        <dbReference type="Pfam" id="PF04127"/>
    </source>
</evidence>
<comment type="caution">
    <text evidence="3">Lacks conserved residue(s) required for the propagation of feature annotation.</text>
</comment>
<feature type="binding site" evidence="3">
    <location>
        <position position="343"/>
    </location>
    <ligand>
        <name>CTP</name>
        <dbReference type="ChEBI" id="CHEBI:37563"/>
    </ligand>
</feature>
<gene>
    <name evidence="3" type="primary">coaBC</name>
    <name evidence="7" type="ORF">FHS48_002125</name>
</gene>
<dbReference type="GO" id="GO:0071513">
    <property type="term" value="C:phosphopantothenoylcysteine decarboxylase complex"/>
    <property type="evidence" value="ECO:0007669"/>
    <property type="project" value="TreeGrafter"/>
</dbReference>
<accession>A0A7W9ZFZ1</accession>
<dbReference type="InterPro" id="IPR003382">
    <property type="entry name" value="Flavoprotein"/>
</dbReference>
<feature type="binding site" evidence="3">
    <location>
        <position position="329"/>
    </location>
    <ligand>
        <name>CTP</name>
        <dbReference type="ChEBI" id="CHEBI:37563"/>
    </ligand>
</feature>
<dbReference type="AlphaFoldDB" id="A0A7W9ZFZ1"/>
<dbReference type="InterPro" id="IPR036551">
    <property type="entry name" value="Flavin_trans-like"/>
</dbReference>
<feature type="binding site" evidence="3">
    <location>
        <position position="282"/>
    </location>
    <ligand>
        <name>CTP</name>
        <dbReference type="ChEBI" id="CHEBI:37563"/>
    </ligand>
</feature>
<dbReference type="SUPFAM" id="SSF52507">
    <property type="entry name" value="Homo-oligomeric flavin-containing Cys decarboxylases, HFCD"/>
    <property type="match status" value="1"/>
</dbReference>
<dbReference type="GO" id="GO:0010181">
    <property type="term" value="F:FMN binding"/>
    <property type="evidence" value="ECO:0007669"/>
    <property type="project" value="UniProtKB-UniRule"/>
</dbReference>
<feature type="binding site" evidence="3">
    <location>
        <position position="347"/>
    </location>
    <ligand>
        <name>CTP</name>
        <dbReference type="ChEBI" id="CHEBI:37563"/>
    </ligand>
</feature>
<feature type="binding site" evidence="3">
    <location>
        <position position="291"/>
    </location>
    <ligand>
        <name>CTP</name>
        <dbReference type="ChEBI" id="CHEBI:37563"/>
    </ligand>
</feature>
<evidence type="ECO:0000256" key="1">
    <source>
        <dbReference type="ARBA" id="ARBA00022793"/>
    </source>
</evidence>
<keyword evidence="3 4" id="KW-0285">Flavoprotein</keyword>
<dbReference type="InterPro" id="IPR005252">
    <property type="entry name" value="CoaBC"/>
</dbReference>
<feature type="region of interest" description="Phosphopantothenoylcysteine decarboxylase" evidence="3">
    <location>
        <begin position="1"/>
        <end position="190"/>
    </location>
</feature>
<comment type="similarity">
    <text evidence="3 4">In the N-terminal section; belongs to the HFCD (homo-oligomeric flavin containing Cys decarboxylase) superfamily.</text>
</comment>
<dbReference type="Pfam" id="PF04127">
    <property type="entry name" value="DFP"/>
    <property type="match status" value="1"/>
</dbReference>
<keyword evidence="3" id="KW-0479">Metal-binding</keyword>
<comment type="cofactor">
    <cofactor evidence="3">
        <name>FMN</name>
        <dbReference type="ChEBI" id="CHEBI:58210"/>
    </cofactor>
    <text evidence="3">Binds 1 FMN per subunit.</text>
</comment>
<comment type="caution">
    <text evidence="7">The sequence shown here is derived from an EMBL/GenBank/DDBJ whole genome shotgun (WGS) entry which is preliminary data.</text>
</comment>
<feature type="active site" description="Proton donor" evidence="3">
    <location>
        <position position="157"/>
    </location>
</feature>
<feature type="binding site" evidence="3">
    <location>
        <begin position="309"/>
        <end position="312"/>
    </location>
    <ligand>
        <name>CTP</name>
        <dbReference type="ChEBI" id="CHEBI:37563"/>
    </ligand>
</feature>
<dbReference type="InterPro" id="IPR007085">
    <property type="entry name" value="DNA/pantothenate-metab_flavo_C"/>
</dbReference>
<dbReference type="InterPro" id="IPR035929">
    <property type="entry name" value="CoaB-like_sf"/>
</dbReference>
<keyword evidence="3 4" id="KW-0436">Ligase</keyword>
<proteinExistence type="inferred from homology"/>
<keyword evidence="1 3" id="KW-0210">Decarboxylase</keyword>
<dbReference type="EC" id="4.1.1.36" evidence="3"/>
<dbReference type="NCBIfam" id="TIGR00521">
    <property type="entry name" value="coaBC_dfp"/>
    <property type="match status" value="1"/>
</dbReference>
<dbReference type="GO" id="GO:0015941">
    <property type="term" value="P:pantothenate catabolic process"/>
    <property type="evidence" value="ECO:0007669"/>
    <property type="project" value="InterPro"/>
</dbReference>
<comment type="pathway">
    <text evidence="3 4">Cofactor biosynthesis; coenzyme A biosynthesis; CoA from (R)-pantothenate: step 2/5.</text>
</comment>
<dbReference type="Pfam" id="PF02441">
    <property type="entry name" value="Flavoprotein"/>
    <property type="match status" value="1"/>
</dbReference>
<reference evidence="7 8" key="1">
    <citation type="submission" date="2020-08" db="EMBL/GenBank/DDBJ databases">
        <title>Genomic Encyclopedia of Type Strains, Phase IV (KMG-IV): sequencing the most valuable type-strain genomes for metagenomic binning, comparative biology and taxonomic classification.</title>
        <authorList>
            <person name="Goeker M."/>
        </authorList>
    </citation>
    <scope>NUCLEOTIDE SEQUENCE [LARGE SCALE GENOMIC DNA]</scope>
    <source>
        <strain evidence="7 8">DSM 11590</strain>
    </source>
</reference>
<dbReference type="UniPathway" id="UPA00241">
    <property type="reaction ID" value="UER00353"/>
</dbReference>
<comment type="cofactor">
    <cofactor evidence="3">
        <name>Mg(2+)</name>
        <dbReference type="ChEBI" id="CHEBI:18420"/>
    </cofactor>
</comment>